<evidence type="ECO:0000256" key="2">
    <source>
        <dbReference type="ARBA" id="ARBA00022676"/>
    </source>
</evidence>
<sequence>MGRSRSFKAIREWAPDAEEIASPAPPSTLFRSSSFFWLLGLAIASFSAYELSEAPVVSVKSMWIDQLFSEYIPPGSVHLHLIRERNDWLIENDTEPPGLWDPPKSYGWKPCLDTSVNTLAKHRDQQRYLQVFCTGGLFQLHICVCNAVTVAWLLNASLVIPYFQESIVWKDPSVFEDIYDLDHFLSTIKKEVHVVYQLPPELSWSTPEYYERRCLERPNCFFFIPKHARKEWYFENLLPAFESHGVVVLDRYHHKLAFEGLPSEATQLRCKTNFYSLRFVRPIVDLARKLVKRLQLKAKLLQKDRGAKFFSPYVNGTQTLVNNLHGHFLGLHLRFEKDMIAHSACYYGGGLAERQALASYRRKTFKTFVPKAQFSAEYLRRNGSCPLTPEEVGLLLAGLGFKNVTPIYVAGKNSYGGEARIGCLGLHGSFTERCVFIQFCRKFPKCADWSKNLQRFIHKDRQGAPSPRKERYSSYRYPAPDCMCRELTKSSI</sequence>
<evidence type="ECO:0000256" key="6">
    <source>
        <dbReference type="ARBA" id="ARBA00030350"/>
    </source>
</evidence>
<keyword evidence="8" id="KW-1185">Reference proteome</keyword>
<dbReference type="PANTHER" id="PTHR31933:SF11">
    <property type="entry name" value="O-FUCOSYLTRANSFERASE FAMILY PROTEIN"/>
    <property type="match status" value="1"/>
</dbReference>
<reference evidence="7" key="1">
    <citation type="submission" date="2021-01" db="EMBL/GenBank/DDBJ databases">
        <title>Adiantum capillus-veneris genome.</title>
        <authorList>
            <person name="Fang Y."/>
            <person name="Liao Q."/>
        </authorList>
    </citation>
    <scope>NUCLEOTIDE SEQUENCE</scope>
    <source>
        <strain evidence="7">H3</strain>
        <tissue evidence="7">Leaf</tissue>
    </source>
</reference>
<keyword evidence="2" id="KW-0328">Glycosyltransferase</keyword>
<evidence type="ECO:0000256" key="5">
    <source>
        <dbReference type="ARBA" id="ARBA00023277"/>
    </source>
</evidence>
<dbReference type="GO" id="GO:0016757">
    <property type="term" value="F:glycosyltransferase activity"/>
    <property type="evidence" value="ECO:0007669"/>
    <property type="project" value="UniProtKB-KW"/>
</dbReference>
<evidence type="ECO:0000256" key="4">
    <source>
        <dbReference type="ARBA" id="ARBA00023253"/>
    </source>
</evidence>
<keyword evidence="5" id="KW-0119">Carbohydrate metabolism</keyword>
<dbReference type="EMBL" id="JABFUD020000007">
    <property type="protein sequence ID" value="KAI5077754.1"/>
    <property type="molecule type" value="Genomic_DNA"/>
</dbReference>
<keyword evidence="3" id="KW-0808">Transferase</keyword>
<dbReference type="AlphaFoldDB" id="A0A9D4ZJF5"/>
<keyword evidence="4" id="KW-0294">Fucose metabolism</keyword>
<dbReference type="PANTHER" id="PTHR31933">
    <property type="entry name" value="O-FUCOSYLTRANSFERASE 2-RELATED"/>
    <property type="match status" value="1"/>
</dbReference>
<dbReference type="Pfam" id="PF10250">
    <property type="entry name" value="O-FucT"/>
    <property type="match status" value="1"/>
</dbReference>
<comment type="caution">
    <text evidence="7">The sequence shown here is derived from an EMBL/GenBank/DDBJ whole genome shotgun (WGS) entry which is preliminary data.</text>
</comment>
<dbReference type="Proteomes" id="UP000886520">
    <property type="component" value="Chromosome 7"/>
</dbReference>
<evidence type="ECO:0000313" key="7">
    <source>
        <dbReference type="EMBL" id="KAI5077754.1"/>
    </source>
</evidence>
<accession>A0A9D4ZJF5</accession>
<dbReference type="GO" id="GO:0006004">
    <property type="term" value="P:fucose metabolic process"/>
    <property type="evidence" value="ECO:0007669"/>
    <property type="project" value="UniProtKB-KW"/>
</dbReference>
<evidence type="ECO:0000256" key="1">
    <source>
        <dbReference type="ARBA" id="ARBA00007737"/>
    </source>
</evidence>
<evidence type="ECO:0000313" key="8">
    <source>
        <dbReference type="Proteomes" id="UP000886520"/>
    </source>
</evidence>
<dbReference type="InterPro" id="IPR019378">
    <property type="entry name" value="GDP-Fuc_O-FucTrfase"/>
</dbReference>
<evidence type="ECO:0000256" key="3">
    <source>
        <dbReference type="ARBA" id="ARBA00022679"/>
    </source>
</evidence>
<gene>
    <name evidence="7" type="ORF">GOP47_0007578</name>
</gene>
<organism evidence="7 8">
    <name type="scientific">Adiantum capillus-veneris</name>
    <name type="common">Maidenhair fern</name>
    <dbReference type="NCBI Taxonomy" id="13818"/>
    <lineage>
        <taxon>Eukaryota</taxon>
        <taxon>Viridiplantae</taxon>
        <taxon>Streptophyta</taxon>
        <taxon>Embryophyta</taxon>
        <taxon>Tracheophyta</taxon>
        <taxon>Polypodiopsida</taxon>
        <taxon>Polypodiidae</taxon>
        <taxon>Polypodiales</taxon>
        <taxon>Pteridineae</taxon>
        <taxon>Pteridaceae</taxon>
        <taxon>Vittarioideae</taxon>
        <taxon>Adiantum</taxon>
    </lineage>
</organism>
<dbReference type="OrthoDB" id="1899674at2759"/>
<proteinExistence type="inferred from homology"/>
<protein>
    <recommendedName>
        <fullName evidence="6">O-fucosyltransferase family protein</fullName>
    </recommendedName>
</protein>
<comment type="similarity">
    <text evidence="1">Belongs to the glycosyltransferase GT106 family.</text>
</comment>
<name>A0A9D4ZJF5_ADICA</name>
<dbReference type="InterPro" id="IPR052272">
    <property type="entry name" value="GT106_glycosyltransferase"/>
</dbReference>